<organism evidence="1 2">
    <name type="scientific">Fusarium oxysporum f. sp. cubense</name>
    <dbReference type="NCBI Taxonomy" id="61366"/>
    <lineage>
        <taxon>Eukaryota</taxon>
        <taxon>Fungi</taxon>
        <taxon>Dikarya</taxon>
        <taxon>Ascomycota</taxon>
        <taxon>Pezizomycotina</taxon>
        <taxon>Sordariomycetes</taxon>
        <taxon>Hypocreomycetidae</taxon>
        <taxon>Hypocreales</taxon>
        <taxon>Nectriaceae</taxon>
        <taxon>Fusarium</taxon>
        <taxon>Fusarium oxysporum species complex</taxon>
    </lineage>
</organism>
<protein>
    <submittedName>
        <fullName evidence="1">Uncharacterized protein</fullName>
    </submittedName>
</protein>
<dbReference type="EMBL" id="VMNF01000004">
    <property type="protein sequence ID" value="TXC10289.1"/>
    <property type="molecule type" value="Genomic_DNA"/>
</dbReference>
<evidence type="ECO:0000313" key="1">
    <source>
        <dbReference type="EMBL" id="TXC10289.1"/>
    </source>
</evidence>
<comment type="caution">
    <text evidence="1">The sequence shown here is derived from an EMBL/GenBank/DDBJ whole genome shotgun (WGS) entry which is preliminary data.</text>
</comment>
<name>A0A5C6TIN7_FUSOC</name>
<proteinExistence type="predicted"/>
<accession>A0A5C6TIN7</accession>
<dbReference type="AlphaFoldDB" id="A0A5C6TIN7"/>
<sequence>MNLQRRDHRLGGASAPLPPQLSRCWATAGNALQGASVRYGPLLANRWNRPRLEEALPEANGSARGLRR</sequence>
<dbReference type="Proteomes" id="UP000321331">
    <property type="component" value="Unassembled WGS sequence"/>
</dbReference>
<reference evidence="1 2" key="1">
    <citation type="submission" date="2019-07" db="EMBL/GenBank/DDBJ databases">
        <title>The First High-Quality Draft Genome Sequence of the Causal Agent of the Current Panama Disease Epidemic.</title>
        <authorList>
            <person name="Warmington R.J."/>
            <person name="Kay W."/>
            <person name="Jeffries A."/>
            <person name="Bebber D."/>
            <person name="Moore K."/>
            <person name="Studholme D.J."/>
        </authorList>
    </citation>
    <scope>NUCLEOTIDE SEQUENCE [LARGE SCALE GENOMIC DNA]</scope>
    <source>
        <strain evidence="1 2">TR4</strain>
    </source>
</reference>
<gene>
    <name evidence="1" type="ORF">FocTR4_00005685</name>
</gene>
<evidence type="ECO:0000313" key="2">
    <source>
        <dbReference type="Proteomes" id="UP000321331"/>
    </source>
</evidence>